<dbReference type="PANTHER" id="PTHR43105:SF11">
    <property type="entry name" value="PERIPLASMIC NITRATE REDUCTASE"/>
    <property type="match status" value="1"/>
</dbReference>
<comment type="PTM">
    <text evidence="10">Predicted to be exported by the Tat system. The position of the signal peptide cleavage has not been experimentally proven.</text>
</comment>
<gene>
    <name evidence="10" type="primary">napA</name>
    <name evidence="12" type="ORF">SAMN05216366_1481</name>
</gene>
<feature type="binding site" evidence="10">
    <location>
        <position position="49"/>
    </location>
    <ligand>
        <name>[4Fe-4S] cluster</name>
        <dbReference type="ChEBI" id="CHEBI:49883"/>
    </ligand>
</feature>
<dbReference type="OrthoDB" id="9803192at2"/>
<dbReference type="InterPro" id="IPR050123">
    <property type="entry name" value="Prok_molybdopt-oxidoreductase"/>
</dbReference>
<dbReference type="CDD" id="cd00508">
    <property type="entry name" value="MopB_CT_Fdh-Nap-like"/>
    <property type="match status" value="1"/>
</dbReference>
<sequence>MSLSFSRRDFLKGMAVACAMVTAGCAPKRDTQQGPVGTGEADKWVKGVCRYCGTGCGVLAGVKNGKIVAVKGDPDCAVNKGRLCVKGILLPKIIPTKDRVLHPLIKKDGKFVEATWDEALDLMVSKMKEVLASDGPDALGFYGSGQTFAEETYVAQKMMRAGLGTNNIDGNPRTCMASAVAGFITTFGEDEPSGTYADIEEADTFFLIGSNLAEAHPVLFSRLVDRKNSNPDVKIIVCDPRKTRTCDIADHFIQFTPSRDLALMNAMAQVIIADGLTNEGFIERHTEFMKGATDKLTYEEYKTFLQDYTPEKVEAAVGVPAAKIREIAHLFADPKRKTMSMWCMGLNQRTRGVWVNNLVHNLHLLTGKICSPGNSSFSLTGQPSACGSVRETGGLSHLLPAHRMAANAKHREELAKIWGIDPARMPSKPGYHTLAMFKAAVEGKLKFLWVMCTNPGHSLPNLEYYRPGMEKVFMVVSETYHPTRTSELADIVLPAALWMEKEGVYGNGERRTNHIAKAVDPPGEARPDLDVLIEVTKRLGYEELVPFKNTEDVWKEYQKCQEGTAMKLASYDRLRKGHGFTWPVPDDNSPETYIRYARPWDTHVKEDAPDGIEFYGRPNGRAVIWARPQVDAQEMPDSEYPFFLTTGRILEHWHTGTMTFNVPELKNAVPEMYVEIHPEDAARLGIADGDLVDVISRRSTCNLKAKINGRGQPQKGLVYVPFHDPVHERLINRVLLDAFDAGSKQPEYKVCAVNIQKHQG</sequence>
<feature type="binding site" evidence="10">
    <location>
        <position position="749"/>
    </location>
    <ligand>
        <name>Mo-bis(molybdopterin guanine dinucleotide)</name>
        <dbReference type="ChEBI" id="CHEBI:60539"/>
    </ligand>
</feature>
<dbReference type="NCBIfam" id="TIGR01409">
    <property type="entry name" value="TAT_signal_seq"/>
    <property type="match status" value="1"/>
</dbReference>
<evidence type="ECO:0000256" key="4">
    <source>
        <dbReference type="ARBA" id="ARBA00022723"/>
    </source>
</evidence>
<dbReference type="PROSITE" id="PS51257">
    <property type="entry name" value="PROKAR_LIPOPROTEIN"/>
    <property type="match status" value="1"/>
</dbReference>
<comment type="similarity">
    <text evidence="10">Belongs to the prokaryotic molybdopterin-containing oxidoreductase family. NasA/NapA/NarB subfamily.</text>
</comment>
<dbReference type="CDD" id="cd02754">
    <property type="entry name" value="MopB_Nitrate-R-NapA-like"/>
    <property type="match status" value="1"/>
</dbReference>
<keyword evidence="5 10" id="KW-0732">Signal</keyword>
<dbReference type="GO" id="GO:0050140">
    <property type="term" value="F:nitrate reductase (cytochrome) activity"/>
    <property type="evidence" value="ECO:0007669"/>
    <property type="project" value="UniProtKB-EC"/>
</dbReference>
<feature type="binding site" evidence="10">
    <location>
        <begin position="477"/>
        <end position="478"/>
    </location>
    <ligand>
        <name>Mo-bis(molybdopterin guanine dinucleotide)</name>
        <dbReference type="ChEBI" id="CHEBI:60539"/>
    </ligand>
</feature>
<dbReference type="Proteomes" id="UP000182412">
    <property type="component" value="Unassembled WGS sequence"/>
</dbReference>
<dbReference type="EMBL" id="FNJQ01000048">
    <property type="protein sequence ID" value="SDP75121.1"/>
    <property type="molecule type" value="Genomic_DNA"/>
</dbReference>
<dbReference type="Pfam" id="PF04879">
    <property type="entry name" value="Molybdop_Fe4S4"/>
    <property type="match status" value="1"/>
</dbReference>
<keyword evidence="8 10" id="KW-0408">Iron</keyword>
<keyword evidence="6 10" id="KW-0249">Electron transport</keyword>
<feature type="binding site" evidence="10">
    <location>
        <position position="52"/>
    </location>
    <ligand>
        <name>[4Fe-4S] cluster</name>
        <dbReference type="ChEBI" id="CHEBI:49883"/>
    </ligand>
</feature>
<feature type="binding site" evidence="10">
    <location>
        <position position="175"/>
    </location>
    <ligand>
        <name>Mo-bis(molybdopterin guanine dinucleotide)</name>
        <dbReference type="ChEBI" id="CHEBI:60539"/>
    </ligand>
</feature>
<dbReference type="SMART" id="SM00926">
    <property type="entry name" value="Molybdop_Fe4S4"/>
    <property type="match status" value="1"/>
</dbReference>
<dbReference type="SUPFAM" id="SSF53706">
    <property type="entry name" value="Formate dehydrogenase/DMSO reductase, domains 1-3"/>
    <property type="match status" value="1"/>
</dbReference>
<keyword evidence="9 10" id="KW-0411">Iron-sulfur</keyword>
<comment type="catalytic activity">
    <reaction evidence="10">
        <text>2 Fe(II)-[cytochrome] + nitrate + 2 H(+) = 2 Fe(III)-[cytochrome] + nitrite + H2O</text>
        <dbReference type="Rhea" id="RHEA:12909"/>
        <dbReference type="Rhea" id="RHEA-COMP:11777"/>
        <dbReference type="Rhea" id="RHEA-COMP:11778"/>
        <dbReference type="ChEBI" id="CHEBI:15377"/>
        <dbReference type="ChEBI" id="CHEBI:15378"/>
        <dbReference type="ChEBI" id="CHEBI:16301"/>
        <dbReference type="ChEBI" id="CHEBI:17632"/>
        <dbReference type="ChEBI" id="CHEBI:29033"/>
        <dbReference type="ChEBI" id="CHEBI:29034"/>
        <dbReference type="EC" id="1.9.6.1"/>
    </reaction>
</comment>
<comment type="subunit">
    <text evidence="10">Component of the nitrate reductase NapAB complex composed of NapA and NapB.</text>
</comment>
<dbReference type="InterPro" id="IPR019546">
    <property type="entry name" value="TAT_signal_bac_arc"/>
</dbReference>
<reference evidence="12 13" key="1">
    <citation type="submission" date="2016-10" db="EMBL/GenBank/DDBJ databases">
        <authorList>
            <person name="de Groot N.N."/>
        </authorList>
    </citation>
    <scope>NUCLEOTIDE SEQUENCE [LARGE SCALE GENOMIC DNA]</scope>
    <source>
        <strain evidence="12 13">S137</strain>
    </source>
</reference>
<dbReference type="InterPro" id="IPR006656">
    <property type="entry name" value="Mopterin_OxRdtase"/>
</dbReference>
<dbReference type="RefSeq" id="WP_074573510.1">
    <property type="nucleotide sequence ID" value="NZ_FNJQ01000048.1"/>
</dbReference>
<dbReference type="InterPro" id="IPR010051">
    <property type="entry name" value="Periplasm_NO3_reductase_lsu"/>
</dbReference>
<feature type="binding site" evidence="10">
    <location>
        <begin position="646"/>
        <end position="655"/>
    </location>
    <ligand>
        <name>Mo-bis(molybdopterin guanine dinucleotide)</name>
        <dbReference type="ChEBI" id="CHEBI:60539"/>
    </ligand>
</feature>
<evidence type="ECO:0000256" key="2">
    <source>
        <dbReference type="ARBA" id="ARBA00022485"/>
    </source>
</evidence>
<dbReference type="GO" id="GO:0005506">
    <property type="term" value="F:iron ion binding"/>
    <property type="evidence" value="ECO:0007669"/>
    <property type="project" value="UniProtKB-UniRule"/>
</dbReference>
<dbReference type="InterPro" id="IPR006657">
    <property type="entry name" value="MoPterin_dinucl-bd_dom"/>
</dbReference>
<feature type="binding site" evidence="10">
    <location>
        <position position="528"/>
    </location>
    <ligand>
        <name>Mo-bis(molybdopterin guanine dinucleotide)</name>
        <dbReference type="ChEBI" id="CHEBI:60539"/>
    </ligand>
</feature>
<dbReference type="GO" id="GO:0009325">
    <property type="term" value="C:nitrate reductase complex"/>
    <property type="evidence" value="ECO:0007669"/>
    <property type="project" value="TreeGrafter"/>
</dbReference>
<evidence type="ECO:0000256" key="5">
    <source>
        <dbReference type="ARBA" id="ARBA00022729"/>
    </source>
</evidence>
<feature type="binding site" evidence="10">
    <location>
        <position position="348"/>
    </location>
    <ligand>
        <name>Mo-bis(molybdopterin guanine dinucleotide)</name>
        <dbReference type="ChEBI" id="CHEBI:60539"/>
    </ligand>
</feature>
<comment type="cofactor">
    <cofactor evidence="10">
        <name>Mo-bis(molybdopterin guanine dinucleotide)</name>
        <dbReference type="ChEBI" id="CHEBI:60539"/>
    </cofactor>
    <text evidence="10">Binds 1 molybdenum-bis(molybdopterin guanine dinucleotide) (Mo-bis-MGD) cofactor per subunit.</text>
</comment>
<comment type="cofactor">
    <cofactor evidence="10">
        <name>[4Fe-4S] cluster</name>
        <dbReference type="ChEBI" id="CHEBI:49883"/>
    </cofactor>
    <text evidence="10">Binds 1 [4Fe-4S] cluster.</text>
</comment>
<name>A0A1H0V9R1_SELRU</name>
<dbReference type="InterPro" id="IPR006963">
    <property type="entry name" value="Mopterin_OxRdtase_4Fe-4S_dom"/>
</dbReference>
<dbReference type="Gene3D" id="3.40.50.740">
    <property type="match status" value="1"/>
</dbReference>
<dbReference type="GO" id="GO:0051539">
    <property type="term" value="F:4 iron, 4 sulfur cluster binding"/>
    <property type="evidence" value="ECO:0007669"/>
    <property type="project" value="UniProtKB-KW"/>
</dbReference>
<evidence type="ECO:0000313" key="12">
    <source>
        <dbReference type="EMBL" id="SDP75121.1"/>
    </source>
</evidence>
<dbReference type="PIRSF" id="PIRSF000144">
    <property type="entry name" value="CbbBc"/>
    <property type="match status" value="1"/>
</dbReference>
<dbReference type="PROSITE" id="PS51669">
    <property type="entry name" value="4FE4S_MOW_BIS_MGD"/>
    <property type="match status" value="1"/>
</dbReference>
<evidence type="ECO:0000256" key="10">
    <source>
        <dbReference type="HAMAP-Rule" id="MF_01630"/>
    </source>
</evidence>
<organism evidence="12 13">
    <name type="scientific">Selenomonas ruminantium</name>
    <dbReference type="NCBI Taxonomy" id="971"/>
    <lineage>
        <taxon>Bacteria</taxon>
        <taxon>Bacillati</taxon>
        <taxon>Bacillota</taxon>
        <taxon>Negativicutes</taxon>
        <taxon>Selenomonadales</taxon>
        <taxon>Selenomonadaceae</taxon>
        <taxon>Selenomonas</taxon>
    </lineage>
</organism>
<keyword evidence="2 10" id="KW-0004">4Fe-4S</keyword>
<dbReference type="PROSITE" id="PS51318">
    <property type="entry name" value="TAT"/>
    <property type="match status" value="1"/>
</dbReference>
<dbReference type="SUPFAM" id="SSF50692">
    <property type="entry name" value="ADC-like"/>
    <property type="match status" value="1"/>
</dbReference>
<evidence type="ECO:0000256" key="9">
    <source>
        <dbReference type="ARBA" id="ARBA00023014"/>
    </source>
</evidence>
<dbReference type="Pfam" id="PF01568">
    <property type="entry name" value="Molydop_binding"/>
    <property type="match status" value="1"/>
</dbReference>
<comment type="function">
    <text evidence="10">Catalytic subunit of the nitrate reductase complex NapAB. Receives electrons from NapB and catalyzes the reduction of nitrate to nitrite.</text>
</comment>
<evidence type="ECO:0000256" key="8">
    <source>
        <dbReference type="ARBA" id="ARBA00023004"/>
    </source>
</evidence>
<comment type="caution">
    <text evidence="10">Lacks conserved residue(s) required for the propagation of feature annotation.</text>
</comment>
<dbReference type="GO" id="GO:0009055">
    <property type="term" value="F:electron transfer activity"/>
    <property type="evidence" value="ECO:0007669"/>
    <property type="project" value="UniProtKB-UniRule"/>
</dbReference>
<feature type="binding site" evidence="10">
    <location>
        <position position="732"/>
    </location>
    <ligand>
        <name>Mo-bis(molybdopterin guanine dinucleotide)</name>
        <dbReference type="ChEBI" id="CHEBI:60539"/>
    </ligand>
</feature>
<evidence type="ECO:0000259" key="11">
    <source>
        <dbReference type="PROSITE" id="PS51669"/>
    </source>
</evidence>
<accession>A0A1H0V9R1</accession>
<feature type="binding site" evidence="10">
    <location>
        <position position="454"/>
    </location>
    <ligand>
        <name>Mo-bis(molybdopterin guanine dinucleotide)</name>
        <dbReference type="ChEBI" id="CHEBI:60539"/>
    </ligand>
</feature>
<dbReference type="GO" id="GO:0042128">
    <property type="term" value="P:nitrate assimilation"/>
    <property type="evidence" value="ECO:0007669"/>
    <property type="project" value="UniProtKB-UniRule"/>
</dbReference>
<dbReference type="Pfam" id="PF00384">
    <property type="entry name" value="Molybdopterin"/>
    <property type="match status" value="1"/>
</dbReference>
<keyword evidence="4 10" id="KW-0479">Metal-binding</keyword>
<keyword evidence="10" id="KW-0534">Nitrate assimilation</keyword>
<dbReference type="GO" id="GO:0043546">
    <property type="term" value="F:molybdopterin cofactor binding"/>
    <property type="evidence" value="ECO:0007669"/>
    <property type="project" value="InterPro"/>
</dbReference>
<feature type="binding site" evidence="10">
    <location>
        <position position="722"/>
    </location>
    <ligand>
        <name>substrate</name>
    </ligand>
</feature>
<dbReference type="Gene3D" id="2.40.40.20">
    <property type="match status" value="1"/>
</dbReference>
<feature type="domain" description="4Fe-4S Mo/W bis-MGD-type" evidence="11">
    <location>
        <begin position="42"/>
        <end position="98"/>
    </location>
</feature>
<dbReference type="GO" id="GO:0005576">
    <property type="term" value="C:extracellular region"/>
    <property type="evidence" value="ECO:0007669"/>
    <property type="project" value="UniProtKB-SubCell"/>
</dbReference>
<dbReference type="EC" id="1.9.6.1" evidence="10"/>
<keyword evidence="7 10" id="KW-0560">Oxidoreductase</keyword>
<keyword evidence="3 10" id="KW-0500">Molybdenum</keyword>
<evidence type="ECO:0000313" key="13">
    <source>
        <dbReference type="Proteomes" id="UP000182412"/>
    </source>
</evidence>
<evidence type="ECO:0000256" key="3">
    <source>
        <dbReference type="ARBA" id="ARBA00022505"/>
    </source>
</evidence>
<dbReference type="HAMAP" id="MF_01630">
    <property type="entry name" value="Nitrate_reduct_NapA"/>
    <property type="match status" value="1"/>
</dbReference>
<protein>
    <recommendedName>
        <fullName evidence="10">Nitrate reductase</fullName>
        <ecNumber evidence="10">1.9.6.1</ecNumber>
    </recommendedName>
</protein>
<dbReference type="Pfam" id="PF10518">
    <property type="entry name" value="TAT_signal"/>
    <property type="match status" value="1"/>
</dbReference>
<evidence type="ECO:0000256" key="7">
    <source>
        <dbReference type="ARBA" id="ARBA00023002"/>
    </source>
</evidence>
<dbReference type="FunFam" id="2.40.40.20:FF:000005">
    <property type="entry name" value="Periplasmic nitrate reductase"/>
    <property type="match status" value="1"/>
</dbReference>
<keyword evidence="1 10" id="KW-0813">Transport</keyword>
<dbReference type="Gene3D" id="2.20.25.90">
    <property type="entry name" value="ADC-like domains"/>
    <property type="match status" value="1"/>
</dbReference>
<feature type="binding site" evidence="10">
    <location>
        <position position="86"/>
    </location>
    <ligand>
        <name>Mo-bis(molybdopterin guanine dinucleotide)</name>
        <dbReference type="ChEBI" id="CHEBI:60539"/>
    </ligand>
</feature>
<comment type="subcellular location">
    <subcellularLocation>
        <location evidence="10">Secreted</location>
    </subcellularLocation>
    <text evidence="10">Membrane-associated.</text>
</comment>
<dbReference type="GO" id="GO:0016020">
    <property type="term" value="C:membrane"/>
    <property type="evidence" value="ECO:0007669"/>
    <property type="project" value="TreeGrafter"/>
</dbReference>
<evidence type="ECO:0000256" key="1">
    <source>
        <dbReference type="ARBA" id="ARBA00022448"/>
    </source>
</evidence>
<dbReference type="Gene3D" id="3.40.228.10">
    <property type="entry name" value="Dimethylsulfoxide Reductase, domain 2"/>
    <property type="match status" value="1"/>
</dbReference>
<feature type="binding site" evidence="10">
    <location>
        <position position="501"/>
    </location>
    <ligand>
        <name>Mo-bis(molybdopterin guanine dinucleotide)</name>
        <dbReference type="ChEBI" id="CHEBI:60539"/>
    </ligand>
</feature>
<feature type="binding site" evidence="10">
    <location>
        <position position="84"/>
    </location>
    <ligand>
        <name>[4Fe-4S] cluster</name>
        <dbReference type="ChEBI" id="CHEBI:49883"/>
    </ligand>
</feature>
<dbReference type="InterPro" id="IPR006311">
    <property type="entry name" value="TAT_signal"/>
</dbReference>
<dbReference type="InterPro" id="IPR009010">
    <property type="entry name" value="Asp_de-COase-like_dom_sf"/>
</dbReference>
<dbReference type="PANTHER" id="PTHR43105">
    <property type="entry name" value="RESPIRATORY NITRATE REDUCTASE"/>
    <property type="match status" value="1"/>
</dbReference>
<dbReference type="AlphaFoldDB" id="A0A1H0V9R1"/>
<dbReference type="GO" id="GO:0006777">
    <property type="term" value="P:Mo-molybdopterin cofactor biosynthetic process"/>
    <property type="evidence" value="ECO:0007669"/>
    <property type="project" value="UniProtKB-UniRule"/>
</dbReference>
<feature type="binding site" evidence="10">
    <location>
        <position position="344"/>
    </location>
    <ligand>
        <name>Mo-bis(molybdopterin guanine dinucleotide)</name>
        <dbReference type="ChEBI" id="CHEBI:60539"/>
    </ligand>
</feature>
<proteinExistence type="inferred from homology"/>
<feature type="binding site" evidence="10">
    <location>
        <position position="146"/>
    </location>
    <ligand>
        <name>Mo-bis(molybdopterin guanine dinucleotide)</name>
        <dbReference type="ChEBI" id="CHEBI:60539"/>
    </ligand>
</feature>
<dbReference type="GO" id="GO:0030151">
    <property type="term" value="F:molybdenum ion binding"/>
    <property type="evidence" value="ECO:0007669"/>
    <property type="project" value="InterPro"/>
</dbReference>
<feature type="binding site" evidence="10">
    <location>
        <position position="171"/>
    </location>
    <ligand>
        <name>Mo-bis(molybdopterin guanine dinucleotide)</name>
        <dbReference type="ChEBI" id="CHEBI:60539"/>
    </ligand>
</feature>
<feature type="binding site" evidence="10">
    <location>
        <position position="56"/>
    </location>
    <ligand>
        <name>[4Fe-4S] cluster</name>
        <dbReference type="ChEBI" id="CHEBI:49883"/>
    </ligand>
</feature>
<evidence type="ECO:0000256" key="6">
    <source>
        <dbReference type="ARBA" id="ARBA00022982"/>
    </source>
</evidence>